<evidence type="ECO:0000313" key="5">
    <source>
        <dbReference type="Proteomes" id="UP000077051"/>
    </source>
</evidence>
<evidence type="ECO:0000256" key="1">
    <source>
        <dbReference type="ARBA" id="ARBA00009934"/>
    </source>
</evidence>
<accession>A0A168Q618</accession>
<dbReference type="Pfam" id="PF03099">
    <property type="entry name" value="BPL_LplA_LipB"/>
    <property type="match status" value="1"/>
</dbReference>
<dbReference type="InterPro" id="IPR004408">
    <property type="entry name" value="Biotin_CoA_COase_ligase"/>
</dbReference>
<comment type="caution">
    <text evidence="4">The sequence shown here is derived from an EMBL/GenBank/DDBJ whole genome shotgun (WGS) entry which is preliminary data.</text>
</comment>
<dbReference type="STRING" id="747725.A0A168Q618"/>
<dbReference type="VEuPathDB" id="FungiDB:MUCCIDRAFT_105712"/>
<dbReference type="GO" id="GO:0005737">
    <property type="term" value="C:cytoplasm"/>
    <property type="evidence" value="ECO:0007669"/>
    <property type="project" value="TreeGrafter"/>
</dbReference>
<dbReference type="InterPro" id="IPR019197">
    <property type="entry name" value="Biotin-prot_ligase_N"/>
</dbReference>
<dbReference type="Gene3D" id="3.40.50.880">
    <property type="match status" value="1"/>
</dbReference>
<dbReference type="Gene3D" id="3.30.930.10">
    <property type="entry name" value="Bira Bifunctional Protein, Domain 2"/>
    <property type="match status" value="1"/>
</dbReference>
<evidence type="ECO:0000256" key="2">
    <source>
        <dbReference type="ARBA" id="ARBA00022598"/>
    </source>
</evidence>
<dbReference type="InterPro" id="IPR004143">
    <property type="entry name" value="BPL_LPL_catalytic"/>
</dbReference>
<dbReference type="EMBL" id="AMYB01000001">
    <property type="protein sequence ID" value="OAD08745.1"/>
    <property type="molecule type" value="Genomic_DNA"/>
</dbReference>
<dbReference type="GO" id="GO:0004077">
    <property type="term" value="F:biotin--[biotin carboxyl-carrier protein] ligase activity"/>
    <property type="evidence" value="ECO:0007669"/>
    <property type="project" value="InterPro"/>
</dbReference>
<protein>
    <recommendedName>
        <fullName evidence="3">BPL/LPL catalytic domain-containing protein</fullName>
    </recommendedName>
</protein>
<feature type="domain" description="BPL/LPL catalytic" evidence="3">
    <location>
        <begin position="403"/>
        <end position="591"/>
    </location>
</feature>
<dbReference type="SUPFAM" id="SSF52317">
    <property type="entry name" value="Class I glutamine amidotransferase-like"/>
    <property type="match status" value="1"/>
</dbReference>
<proteinExistence type="inferred from homology"/>
<dbReference type="AlphaFoldDB" id="A0A168Q618"/>
<evidence type="ECO:0000313" key="4">
    <source>
        <dbReference type="EMBL" id="OAD08745.1"/>
    </source>
</evidence>
<evidence type="ECO:0000259" key="3">
    <source>
        <dbReference type="PROSITE" id="PS51733"/>
    </source>
</evidence>
<keyword evidence="2" id="KW-0436">Ligase</keyword>
<organism evidence="4 5">
    <name type="scientific">Mucor lusitanicus CBS 277.49</name>
    <dbReference type="NCBI Taxonomy" id="747725"/>
    <lineage>
        <taxon>Eukaryota</taxon>
        <taxon>Fungi</taxon>
        <taxon>Fungi incertae sedis</taxon>
        <taxon>Mucoromycota</taxon>
        <taxon>Mucoromycotina</taxon>
        <taxon>Mucoromycetes</taxon>
        <taxon>Mucorales</taxon>
        <taxon>Mucorineae</taxon>
        <taxon>Mucoraceae</taxon>
        <taxon>Mucor</taxon>
    </lineage>
</organism>
<dbReference type="PANTHER" id="PTHR12835:SF5">
    <property type="entry name" value="BIOTIN--PROTEIN LIGASE"/>
    <property type="match status" value="1"/>
</dbReference>
<dbReference type="OrthoDB" id="10250105at2759"/>
<reference evidence="4 5" key="1">
    <citation type="submission" date="2015-06" db="EMBL/GenBank/DDBJ databases">
        <title>Expansion of signal transduction pathways in fungi by whole-genome duplication.</title>
        <authorList>
            <consortium name="DOE Joint Genome Institute"/>
            <person name="Corrochano L.M."/>
            <person name="Kuo A."/>
            <person name="Marcet-Houben M."/>
            <person name="Polaino S."/>
            <person name="Salamov A."/>
            <person name="Villalobos J.M."/>
            <person name="Alvarez M.I."/>
            <person name="Avalos J."/>
            <person name="Benito E.P."/>
            <person name="Benoit I."/>
            <person name="Burger G."/>
            <person name="Camino L.P."/>
            <person name="Canovas D."/>
            <person name="Cerda-Olmedo E."/>
            <person name="Cheng J.-F."/>
            <person name="Dominguez A."/>
            <person name="Elias M."/>
            <person name="Eslava A.P."/>
            <person name="Glaser F."/>
            <person name="Grimwood J."/>
            <person name="Gutierrez G."/>
            <person name="Heitman J."/>
            <person name="Henrissat B."/>
            <person name="Iturriaga E.A."/>
            <person name="Lang B.F."/>
            <person name="Lavin J.L."/>
            <person name="Lee S."/>
            <person name="Li W."/>
            <person name="Lindquist E."/>
            <person name="Lopez-Garcia S."/>
            <person name="Luque E.M."/>
            <person name="Marcos A.T."/>
            <person name="Martin J."/>
            <person name="Mccluskey K."/>
            <person name="Medina H.R."/>
            <person name="Miralles-Duran A."/>
            <person name="Miyazaki A."/>
            <person name="Munoz-Torres E."/>
            <person name="Oguiza J.A."/>
            <person name="Ohm R."/>
            <person name="Olmedo M."/>
            <person name="Orejas M."/>
            <person name="Ortiz-Castellanos L."/>
            <person name="Pisabarro A.G."/>
            <person name="Rodriguez-Romero J."/>
            <person name="Ruiz-Herrera J."/>
            <person name="Ruiz-Vazquez R."/>
            <person name="Sanz C."/>
            <person name="Schackwitz W."/>
            <person name="Schmutz J."/>
            <person name="Shahriari M."/>
            <person name="Shelest E."/>
            <person name="Silva-Franco F."/>
            <person name="Soanes D."/>
            <person name="Syed K."/>
            <person name="Tagua V.G."/>
            <person name="Talbot N.J."/>
            <person name="Thon M."/>
            <person name="De Vries R.P."/>
            <person name="Wiebenga A."/>
            <person name="Yadav J.S."/>
            <person name="Braun E.L."/>
            <person name="Baker S."/>
            <person name="Garre V."/>
            <person name="Horwitz B."/>
            <person name="Torres-Martinez S."/>
            <person name="Idnurm A."/>
            <person name="Herrera-Estrella A."/>
            <person name="Gabaldon T."/>
            <person name="Grigoriev I.V."/>
        </authorList>
    </citation>
    <scope>NUCLEOTIDE SEQUENCE [LARGE SCALE GENOMIC DNA]</scope>
    <source>
        <strain evidence="4 5">CBS 277.49</strain>
    </source>
</reference>
<dbReference type="PANTHER" id="PTHR12835">
    <property type="entry name" value="BIOTIN PROTEIN LIGASE"/>
    <property type="match status" value="1"/>
</dbReference>
<dbReference type="InterPro" id="IPR029062">
    <property type="entry name" value="Class_I_gatase-like"/>
</dbReference>
<sequence>MNILLYNDLGASPNSVKHTYNTLKAILGHVYDIIHIDRTVLQNEPWEVGCVMLVMPGGRDMPYCEALNGEPNARIRAFVEQGGRYLGLCAGAYYASADIEFEKGRALMEIIQPRELGFYPGLCRGTTYPGFVYNSESGARSVAVDLDRETMSPYYHGEDVPQQINMYYNGGGYFVHPEQFDNVTVLCRYKEPSNLPGSEQRPAAVVHCKVGQGHALLIATHPEYDVSSQDLLLAEGSAVSQTVRNILCELTLSEVERKRFLRASFALMGLNVVPVENTIVQENKVPDVTPLYLSGLTKEWMYKPASYLLRKADPITHILEDNHDIFHISALGDAPSEQARLLSLCRVKEDKPPVVEFVYQSTIDATEPIYPSKSLTPHFDLEEYYKLLVRKRGLEWGGGGWLSFGNGVLYAEVIGSTQSIIDRNFNFSQALPTGLVCLATNQVAGRGRGRNSWVSQSGALQFSMVIRHNVNIRHAPVVFIQYIIALAVVESIRSRPGYEDVPLRLKWPNDIYTETRSEGLKKVGGLLINSTFVDDEFVLVIGCGINLSNAVPTVSINDIISEYNPSAPRLSAEDVLAGILVKFEVYYNEFCEKGMGTWFLDRYYQRWLHSDAIVTLTTHNNEQVKIVGITSDFGMLQVKSLERKDKLYGLLPDGNSFDMMKGLLIQKK</sequence>
<dbReference type="PROSITE" id="PS51733">
    <property type="entry name" value="BPL_LPL_CATALYTIC"/>
    <property type="match status" value="1"/>
</dbReference>
<gene>
    <name evidence="4" type="ORF">MUCCIDRAFT_105712</name>
</gene>
<dbReference type="CDD" id="cd03144">
    <property type="entry name" value="GATase1_ScBLP_like"/>
    <property type="match status" value="1"/>
</dbReference>
<dbReference type="InterPro" id="IPR045864">
    <property type="entry name" value="aa-tRNA-synth_II/BPL/LPL"/>
</dbReference>
<name>A0A168Q618_MUCCL</name>
<dbReference type="NCBIfam" id="TIGR00121">
    <property type="entry name" value="birA_ligase"/>
    <property type="match status" value="1"/>
</dbReference>
<keyword evidence="5" id="KW-1185">Reference proteome</keyword>
<dbReference type="Proteomes" id="UP000077051">
    <property type="component" value="Unassembled WGS sequence"/>
</dbReference>
<dbReference type="SUPFAM" id="SSF55681">
    <property type="entry name" value="Class II aaRS and biotin synthetases"/>
    <property type="match status" value="1"/>
</dbReference>
<dbReference type="CDD" id="cd16442">
    <property type="entry name" value="BPL"/>
    <property type="match status" value="1"/>
</dbReference>
<dbReference type="Pfam" id="PF09825">
    <property type="entry name" value="BPL_N"/>
    <property type="match status" value="1"/>
</dbReference>
<comment type="similarity">
    <text evidence="1">Belongs to the biotin--protein ligase family.</text>
</comment>